<dbReference type="Gene3D" id="3.40.50.12580">
    <property type="match status" value="1"/>
</dbReference>
<dbReference type="InterPro" id="IPR043148">
    <property type="entry name" value="TagF_C"/>
</dbReference>
<keyword evidence="4" id="KW-1185">Reference proteome</keyword>
<evidence type="ECO:0000256" key="1">
    <source>
        <dbReference type="RuleBase" id="RU003513"/>
    </source>
</evidence>
<gene>
    <name evidence="3" type="ORF">SAMN04487907_10386</name>
</gene>
<proteinExistence type="inferred from homology"/>
<name>A0A1I1HK31_9FLAO</name>
<sequence length="353" mass="41398">MTYRFLIYLSHTYALPIGLPLQEEIRKRSYEVKWFTELDPPRSYFPENGDLIETIEDAIDYNPDIVLCITDVVADFLPGLKVQIFHGFLANKHSDKKGHFRIRGLFDLYCTQGPSTTIPFKEIQQKKNHFLVRETGWSKVDPLFKIEENKHEKPTILLSSTFSPKYSWLYNEEVIAEIKRLSKTGEFEFLAVLHPKMNKEKIEIVKKMQHENFKYYDTTDIIPLFRQADIMFSDTTSAITEFILQKKPVVTFRNNKPANHLIDISNAEEIESAIKAAFSPSEKLLKNIESYIYNTHPYFDGKSSERVISTCIDVLHTDKSELSSKPLNLVRRYQLRKKLNYFTLKSYRKPFTR</sequence>
<feature type="domain" description="UDP-N-acetylglucosamine 2-epimerase" evidence="2">
    <location>
        <begin position="172"/>
        <end position="309"/>
    </location>
</feature>
<keyword evidence="1" id="KW-0413">Isomerase</keyword>
<dbReference type="Pfam" id="PF02350">
    <property type="entry name" value="Epimerase_2"/>
    <property type="match status" value="1"/>
</dbReference>
<dbReference type="RefSeq" id="WP_092541720.1">
    <property type="nucleotide sequence ID" value="NZ_FOKV01000003.1"/>
</dbReference>
<protein>
    <recommendedName>
        <fullName evidence="2">UDP-N-acetylglucosamine 2-epimerase domain-containing protein</fullName>
    </recommendedName>
</protein>
<dbReference type="EMBL" id="FOKV01000003">
    <property type="protein sequence ID" value="SFC24499.1"/>
    <property type="molecule type" value="Genomic_DNA"/>
</dbReference>
<evidence type="ECO:0000259" key="2">
    <source>
        <dbReference type="Pfam" id="PF02350"/>
    </source>
</evidence>
<evidence type="ECO:0000313" key="4">
    <source>
        <dbReference type="Proteomes" id="UP000199438"/>
    </source>
</evidence>
<dbReference type="STRING" id="1334022.SAMN04487907_10386"/>
<dbReference type="AlphaFoldDB" id="A0A1I1HK31"/>
<dbReference type="GO" id="GO:0016853">
    <property type="term" value="F:isomerase activity"/>
    <property type="evidence" value="ECO:0007669"/>
    <property type="project" value="UniProtKB-KW"/>
</dbReference>
<dbReference type="SUPFAM" id="SSF53756">
    <property type="entry name" value="UDP-Glycosyltransferase/glycogen phosphorylase"/>
    <property type="match status" value="1"/>
</dbReference>
<reference evidence="4" key="1">
    <citation type="submission" date="2016-10" db="EMBL/GenBank/DDBJ databases">
        <authorList>
            <person name="Varghese N."/>
            <person name="Submissions S."/>
        </authorList>
    </citation>
    <scope>NUCLEOTIDE SEQUENCE [LARGE SCALE GENOMIC DNA]</scope>
    <source>
        <strain evidence="4">DSM 24499</strain>
    </source>
</reference>
<organism evidence="3 4">
    <name type="scientific">Zunongwangia mangrovi</name>
    <dbReference type="NCBI Taxonomy" id="1334022"/>
    <lineage>
        <taxon>Bacteria</taxon>
        <taxon>Pseudomonadati</taxon>
        <taxon>Bacteroidota</taxon>
        <taxon>Flavobacteriia</taxon>
        <taxon>Flavobacteriales</taxon>
        <taxon>Flavobacteriaceae</taxon>
        <taxon>Zunongwangia</taxon>
    </lineage>
</organism>
<dbReference type="OrthoDB" id="1522454at2"/>
<evidence type="ECO:0000313" key="3">
    <source>
        <dbReference type="EMBL" id="SFC24499.1"/>
    </source>
</evidence>
<comment type="similarity">
    <text evidence="1">Belongs to the UDP-N-acetylglucosamine 2-epimerase family.</text>
</comment>
<dbReference type="InterPro" id="IPR016886">
    <property type="entry name" value="UCP028458_glyceroPtfrase"/>
</dbReference>
<accession>A0A1I1HK31</accession>
<dbReference type="PIRSF" id="PIRSF028458">
    <property type="entry name" value="UCP028458_glyceroPtfrase"/>
    <property type="match status" value="1"/>
</dbReference>
<dbReference type="Proteomes" id="UP000199438">
    <property type="component" value="Unassembled WGS sequence"/>
</dbReference>
<dbReference type="InterPro" id="IPR003331">
    <property type="entry name" value="UDP_GlcNAc_Epimerase_2_dom"/>
</dbReference>